<feature type="compositionally biased region" description="Basic and acidic residues" evidence="1">
    <location>
        <begin position="186"/>
        <end position="211"/>
    </location>
</feature>
<dbReference type="AlphaFoldDB" id="A0A915LDB1"/>
<evidence type="ECO:0000313" key="2">
    <source>
        <dbReference type="Proteomes" id="UP000887565"/>
    </source>
</evidence>
<dbReference type="Proteomes" id="UP000887565">
    <property type="component" value="Unplaced"/>
</dbReference>
<accession>A0A915LDB1</accession>
<evidence type="ECO:0000313" key="3">
    <source>
        <dbReference type="WBParaSite" id="nRc.2.0.1.t47816-RA"/>
    </source>
</evidence>
<dbReference type="WBParaSite" id="nRc.2.0.1.t47816-RA">
    <property type="protein sequence ID" value="nRc.2.0.1.t47816-RA"/>
    <property type="gene ID" value="nRc.2.0.1.g47816"/>
</dbReference>
<feature type="region of interest" description="Disordered" evidence="1">
    <location>
        <begin position="1"/>
        <end position="46"/>
    </location>
</feature>
<sequence>MGDENASDSSPTQAPGVDVHDNGVNEPAARNGKRRKTRSRSRRSSASSKYNRLFEETWNWDWFISDIYDARVPDHGRLDHLTPYEKDLLYLISVSCVLDLVPVAGRVNTKSDVAQVAVVRIVHRVHEVVRPNVDAVDVPEVGARRDLALAVDHALAGTSVVIGAQVAPDHLVATRVPVTWVPEGVEEPKEKRTKEEEKKSKCQNLRKKEIQ</sequence>
<feature type="region of interest" description="Disordered" evidence="1">
    <location>
        <begin position="185"/>
        <end position="211"/>
    </location>
</feature>
<keyword evidence="2" id="KW-1185">Reference proteome</keyword>
<name>A0A915LDB1_ROMCU</name>
<evidence type="ECO:0000256" key="1">
    <source>
        <dbReference type="SAM" id="MobiDB-lite"/>
    </source>
</evidence>
<protein>
    <submittedName>
        <fullName evidence="3">Uncharacterized protein</fullName>
    </submittedName>
</protein>
<feature type="compositionally biased region" description="Basic residues" evidence="1">
    <location>
        <begin position="31"/>
        <end position="43"/>
    </location>
</feature>
<proteinExistence type="predicted"/>
<organism evidence="2 3">
    <name type="scientific">Romanomermis culicivorax</name>
    <name type="common">Nematode worm</name>
    <dbReference type="NCBI Taxonomy" id="13658"/>
    <lineage>
        <taxon>Eukaryota</taxon>
        <taxon>Metazoa</taxon>
        <taxon>Ecdysozoa</taxon>
        <taxon>Nematoda</taxon>
        <taxon>Enoplea</taxon>
        <taxon>Dorylaimia</taxon>
        <taxon>Mermithida</taxon>
        <taxon>Mermithoidea</taxon>
        <taxon>Mermithidae</taxon>
        <taxon>Romanomermis</taxon>
    </lineage>
</organism>
<reference evidence="3" key="1">
    <citation type="submission" date="2022-11" db="UniProtKB">
        <authorList>
            <consortium name="WormBaseParasite"/>
        </authorList>
    </citation>
    <scope>IDENTIFICATION</scope>
</reference>